<dbReference type="EC" id="2.1.1.204" evidence="4"/>
<comment type="similarity">
    <text evidence="7">Belongs to the class I-like SAM-binding methyltransferase superfamily. C5-methyltransferase family.</text>
</comment>
<keyword evidence="9" id="KW-1185">Reference proteome</keyword>
<dbReference type="EMBL" id="CAXAMN010026484">
    <property type="protein sequence ID" value="CAK9103436.1"/>
    <property type="molecule type" value="Genomic_DNA"/>
</dbReference>
<dbReference type="InterPro" id="IPR001525">
    <property type="entry name" value="C5_MeTfrase"/>
</dbReference>
<evidence type="ECO:0000313" key="9">
    <source>
        <dbReference type="Proteomes" id="UP001642484"/>
    </source>
</evidence>
<dbReference type="PROSITE" id="PS00095">
    <property type="entry name" value="C5_MTASE_2"/>
    <property type="match status" value="1"/>
</dbReference>
<dbReference type="Pfam" id="PF00145">
    <property type="entry name" value="DNA_methylase"/>
    <property type="match status" value="2"/>
</dbReference>
<evidence type="ECO:0000256" key="6">
    <source>
        <dbReference type="ARBA" id="ARBA00042810"/>
    </source>
</evidence>
<name>A0ABP0RW22_9DINO</name>
<evidence type="ECO:0000313" key="8">
    <source>
        <dbReference type="EMBL" id="CAK9103436.1"/>
    </source>
</evidence>
<dbReference type="Gene3D" id="3.90.120.10">
    <property type="entry name" value="DNA Methylase, subunit A, domain 2"/>
    <property type="match status" value="1"/>
</dbReference>
<sequence>MGQSIVRQCPCTARDGHDGLGLEQLQKLQVLELFAGIGGWRLALDSAACGASISAYDSGPHCSEVYAQNFGESCCRRNIEQLGLKELDGFDLWLMSPPCQPFSTTREAKQRDLQDKRCAALEHLTKMLPKLERPPRWIALENVKGFHGSDACGKWRAALRSAGFRDREIILDLISFGTPNHRTRYYLLAERETKNLQSLPPPCVRPNKEHLPPGVLISGPWAANRRHSLDEAHASARARPHQKENIFRTERRNFLQHLQVACRLPQSCTEDNLTLAGTSKWKLLPLPRARSDALLLCFEEPQVLDTNGDLQQLLQLGQTVEGTTWTVQSNMSPCRPVGDFLEQLQEEEIAELSLSAEMLSRPYAPGLSYVGRKDVRSFCFTGHYGKVMHKSSGSLLYLADEPVDRSALPKSVGLVRFFSPKEILNFLGFPESYKLPRDMELKHRYKVVGNSIAVSVASELLRLLLRGEGAERIKALEEMPHRSSHHGATDPNAG</sequence>
<evidence type="ECO:0000256" key="7">
    <source>
        <dbReference type="PROSITE-ProRule" id="PRU01016"/>
    </source>
</evidence>
<dbReference type="InterPro" id="IPR050750">
    <property type="entry name" value="C5-MTase"/>
</dbReference>
<dbReference type="SUPFAM" id="SSF53335">
    <property type="entry name" value="S-adenosyl-L-methionine-dependent methyltransferases"/>
    <property type="match status" value="1"/>
</dbReference>
<feature type="active site" evidence="7">
    <location>
        <position position="99"/>
    </location>
</feature>
<dbReference type="PROSITE" id="PS51679">
    <property type="entry name" value="SAM_MT_C5"/>
    <property type="match status" value="1"/>
</dbReference>
<comment type="caution">
    <text evidence="8">The sequence shown here is derived from an EMBL/GenBank/DDBJ whole genome shotgun (WGS) entry which is preliminary data.</text>
</comment>
<gene>
    <name evidence="8" type="ORF">CCMP2556_LOCUS48574</name>
</gene>
<keyword evidence="2 7" id="KW-0808">Transferase</keyword>
<dbReference type="PRINTS" id="PR00105">
    <property type="entry name" value="C5METTRFRASE"/>
</dbReference>
<keyword evidence="3 7" id="KW-0949">S-adenosyl-L-methionine</keyword>
<dbReference type="InterPro" id="IPR031303">
    <property type="entry name" value="C5_meth_CS"/>
</dbReference>
<dbReference type="Proteomes" id="UP001642484">
    <property type="component" value="Unassembled WGS sequence"/>
</dbReference>
<reference evidence="8 9" key="1">
    <citation type="submission" date="2024-02" db="EMBL/GenBank/DDBJ databases">
        <authorList>
            <person name="Chen Y."/>
            <person name="Shah S."/>
            <person name="Dougan E. K."/>
            <person name="Thang M."/>
            <person name="Chan C."/>
        </authorList>
    </citation>
    <scope>NUCLEOTIDE SEQUENCE [LARGE SCALE GENOMIC DNA]</scope>
</reference>
<keyword evidence="1 7" id="KW-0489">Methyltransferase</keyword>
<dbReference type="PANTHER" id="PTHR46098:SF1">
    <property type="entry name" value="TRNA (CYTOSINE(38)-C(5))-METHYLTRANSFERASE"/>
    <property type="match status" value="1"/>
</dbReference>
<evidence type="ECO:0000256" key="3">
    <source>
        <dbReference type="ARBA" id="ARBA00022691"/>
    </source>
</evidence>
<accession>A0ABP0RW22</accession>
<dbReference type="InterPro" id="IPR029063">
    <property type="entry name" value="SAM-dependent_MTases_sf"/>
</dbReference>
<evidence type="ECO:0000256" key="5">
    <source>
        <dbReference type="ARBA" id="ARBA00039681"/>
    </source>
</evidence>
<dbReference type="Gene3D" id="3.40.50.150">
    <property type="entry name" value="Vaccinia Virus protein VP39"/>
    <property type="match status" value="1"/>
</dbReference>
<organism evidence="8 9">
    <name type="scientific">Durusdinium trenchii</name>
    <dbReference type="NCBI Taxonomy" id="1381693"/>
    <lineage>
        <taxon>Eukaryota</taxon>
        <taxon>Sar</taxon>
        <taxon>Alveolata</taxon>
        <taxon>Dinophyceae</taxon>
        <taxon>Suessiales</taxon>
        <taxon>Symbiodiniaceae</taxon>
        <taxon>Durusdinium</taxon>
    </lineage>
</organism>
<evidence type="ECO:0000256" key="1">
    <source>
        <dbReference type="ARBA" id="ARBA00022603"/>
    </source>
</evidence>
<evidence type="ECO:0000256" key="2">
    <source>
        <dbReference type="ARBA" id="ARBA00022679"/>
    </source>
</evidence>
<evidence type="ECO:0000256" key="4">
    <source>
        <dbReference type="ARBA" id="ARBA00039081"/>
    </source>
</evidence>
<protein>
    <recommendedName>
        <fullName evidence="5">tRNA (cytosine(38)-C(5))-methyltransferase</fullName>
        <ecNumber evidence="4">2.1.1.204</ecNumber>
    </recommendedName>
    <alternativeName>
        <fullName evidence="6">DNA (cytosine-5)-methyltransferase-like protein 2</fullName>
    </alternativeName>
</protein>
<proteinExistence type="inferred from homology"/>
<dbReference type="PANTHER" id="PTHR46098">
    <property type="entry name" value="TRNA (CYTOSINE(38)-C(5))-METHYLTRANSFERASE"/>
    <property type="match status" value="1"/>
</dbReference>